<feature type="transmembrane region" description="Helical" evidence="2">
    <location>
        <begin position="52"/>
        <end position="71"/>
    </location>
</feature>
<dbReference type="EMBL" id="KV749864">
    <property type="protein sequence ID" value="OCL07476.1"/>
    <property type="molecule type" value="Genomic_DNA"/>
</dbReference>
<dbReference type="PANTHER" id="PTHR39614:SF2">
    <property type="entry name" value="INTEGRAL MEMBRANE PROTEIN"/>
    <property type="match status" value="1"/>
</dbReference>
<evidence type="ECO:0000259" key="3">
    <source>
        <dbReference type="Pfam" id="PF20684"/>
    </source>
</evidence>
<feature type="non-terminal residue" evidence="4">
    <location>
        <position position="1"/>
    </location>
</feature>
<proteinExistence type="predicted"/>
<sequence>TMSSRFLTPSNHGALVGMVVATGMVWTILVFTIRIFIRLRIVPPFGIDDSTAALALSSYAAAILYIMAIAASKCSTSLLIARLTRTKRHLVASHSTTAFTLSWAFASILVIAVPSWYSEARLESYQPDMYTRWVVIEGFSMAIEGIIFALSIYLVWSLYMPFKTKAVVVGAFFCRILIIIPTAFRLRLLDSTIDSADLTYDSVNLTIVTQVVMHFSLMACTIPCMKQFLRAFDTDLGHTININQKSMHSFTGSGKSRSQTHGGGYMLHSMSRSGEVGAHGRSVGNQQDKGVEEIQLRPEKVVSRTEVGRADERELHEEHSFYSEGSERPIIRKTQRWDVTFQAQQ</sequence>
<accession>A0A8E2EZ75</accession>
<reference evidence="4 5" key="1">
    <citation type="journal article" date="2016" name="Nat. Commun.">
        <title>Ectomycorrhizal ecology is imprinted in the genome of the dominant symbiotic fungus Cenococcum geophilum.</title>
        <authorList>
            <consortium name="DOE Joint Genome Institute"/>
            <person name="Peter M."/>
            <person name="Kohler A."/>
            <person name="Ohm R.A."/>
            <person name="Kuo A."/>
            <person name="Krutzmann J."/>
            <person name="Morin E."/>
            <person name="Arend M."/>
            <person name="Barry K.W."/>
            <person name="Binder M."/>
            <person name="Choi C."/>
            <person name="Clum A."/>
            <person name="Copeland A."/>
            <person name="Grisel N."/>
            <person name="Haridas S."/>
            <person name="Kipfer T."/>
            <person name="LaButti K."/>
            <person name="Lindquist E."/>
            <person name="Lipzen A."/>
            <person name="Maire R."/>
            <person name="Meier B."/>
            <person name="Mihaltcheva S."/>
            <person name="Molinier V."/>
            <person name="Murat C."/>
            <person name="Poggeler S."/>
            <person name="Quandt C.A."/>
            <person name="Sperisen C."/>
            <person name="Tritt A."/>
            <person name="Tisserant E."/>
            <person name="Crous P.W."/>
            <person name="Henrissat B."/>
            <person name="Nehls U."/>
            <person name="Egli S."/>
            <person name="Spatafora J.W."/>
            <person name="Grigoriev I.V."/>
            <person name="Martin F.M."/>
        </authorList>
    </citation>
    <scope>NUCLEOTIDE SEQUENCE [LARGE SCALE GENOMIC DNA]</scope>
    <source>
        <strain evidence="4 5">CBS 207.34</strain>
    </source>
</reference>
<feature type="transmembrane region" description="Helical" evidence="2">
    <location>
        <begin position="91"/>
        <end position="113"/>
    </location>
</feature>
<feature type="transmembrane region" description="Helical" evidence="2">
    <location>
        <begin position="166"/>
        <end position="184"/>
    </location>
</feature>
<evidence type="ECO:0000256" key="2">
    <source>
        <dbReference type="SAM" id="Phobius"/>
    </source>
</evidence>
<keyword evidence="5" id="KW-1185">Reference proteome</keyword>
<dbReference type="OrthoDB" id="3897607at2759"/>
<protein>
    <recommendedName>
        <fullName evidence="3">Rhodopsin domain-containing protein</fullName>
    </recommendedName>
</protein>
<feature type="domain" description="Rhodopsin" evidence="3">
    <location>
        <begin position="52"/>
        <end position="230"/>
    </location>
</feature>
<keyword evidence="2" id="KW-0472">Membrane</keyword>
<name>A0A8E2EZ75_9PEZI</name>
<dbReference type="Pfam" id="PF20684">
    <property type="entry name" value="Fung_rhodopsin"/>
    <property type="match status" value="1"/>
</dbReference>
<gene>
    <name evidence="4" type="ORF">AOQ84DRAFT_408927</name>
</gene>
<dbReference type="AlphaFoldDB" id="A0A8E2EZ75"/>
<keyword evidence="2" id="KW-1133">Transmembrane helix</keyword>
<feature type="transmembrane region" description="Helical" evidence="2">
    <location>
        <begin position="12"/>
        <end position="37"/>
    </location>
</feature>
<dbReference type="PANTHER" id="PTHR39614">
    <property type="entry name" value="INTEGRAL MEMBRANE PROTEIN"/>
    <property type="match status" value="1"/>
</dbReference>
<dbReference type="InterPro" id="IPR049326">
    <property type="entry name" value="Rhodopsin_dom_fungi"/>
</dbReference>
<feature type="region of interest" description="Disordered" evidence="1">
    <location>
        <begin position="302"/>
        <end position="326"/>
    </location>
</feature>
<dbReference type="Proteomes" id="UP000250140">
    <property type="component" value="Unassembled WGS sequence"/>
</dbReference>
<organism evidence="4 5">
    <name type="scientific">Glonium stellatum</name>
    <dbReference type="NCBI Taxonomy" id="574774"/>
    <lineage>
        <taxon>Eukaryota</taxon>
        <taxon>Fungi</taxon>
        <taxon>Dikarya</taxon>
        <taxon>Ascomycota</taxon>
        <taxon>Pezizomycotina</taxon>
        <taxon>Dothideomycetes</taxon>
        <taxon>Pleosporomycetidae</taxon>
        <taxon>Gloniales</taxon>
        <taxon>Gloniaceae</taxon>
        <taxon>Glonium</taxon>
    </lineage>
</organism>
<keyword evidence="2" id="KW-0812">Transmembrane</keyword>
<evidence type="ECO:0000313" key="4">
    <source>
        <dbReference type="EMBL" id="OCL07476.1"/>
    </source>
</evidence>
<feature type="transmembrane region" description="Helical" evidence="2">
    <location>
        <begin position="133"/>
        <end position="159"/>
    </location>
</feature>
<evidence type="ECO:0000313" key="5">
    <source>
        <dbReference type="Proteomes" id="UP000250140"/>
    </source>
</evidence>
<evidence type="ECO:0000256" key="1">
    <source>
        <dbReference type="SAM" id="MobiDB-lite"/>
    </source>
</evidence>